<dbReference type="Gene3D" id="1.10.1450.10">
    <property type="entry name" value="Tetraspanin"/>
    <property type="match status" value="1"/>
</dbReference>
<feature type="transmembrane region" description="Helical" evidence="6">
    <location>
        <begin position="242"/>
        <end position="267"/>
    </location>
</feature>
<dbReference type="CTD" id="20250593"/>
<evidence type="ECO:0000256" key="6">
    <source>
        <dbReference type="RuleBase" id="RU361218"/>
    </source>
</evidence>
<dbReference type="SUPFAM" id="SSF48652">
    <property type="entry name" value="Tetraspanin"/>
    <property type="match status" value="1"/>
</dbReference>
<dbReference type="PANTHER" id="PTHR19282:SF417">
    <property type="entry name" value="TETRASPANIN TSPA-RELATED"/>
    <property type="match status" value="1"/>
</dbReference>
<dbReference type="RefSeq" id="XP_009046689.1">
    <property type="nucleotide sequence ID" value="XM_009048441.1"/>
</dbReference>
<dbReference type="InterPro" id="IPR018499">
    <property type="entry name" value="Tetraspanin/Peripherin"/>
</dbReference>
<organism evidence="7 8">
    <name type="scientific">Lottia gigantea</name>
    <name type="common">Giant owl limpet</name>
    <dbReference type="NCBI Taxonomy" id="225164"/>
    <lineage>
        <taxon>Eukaryota</taxon>
        <taxon>Metazoa</taxon>
        <taxon>Spiralia</taxon>
        <taxon>Lophotrochozoa</taxon>
        <taxon>Mollusca</taxon>
        <taxon>Gastropoda</taxon>
        <taxon>Patellogastropoda</taxon>
        <taxon>Lottioidea</taxon>
        <taxon>Lottiidae</taxon>
        <taxon>Lottia</taxon>
    </lineage>
</organism>
<dbReference type="Proteomes" id="UP000030746">
    <property type="component" value="Unassembled WGS sequence"/>
</dbReference>
<keyword evidence="5 6" id="KW-0472">Membrane</keyword>
<comment type="subcellular location">
    <subcellularLocation>
        <location evidence="1 6">Membrane</location>
        <topology evidence="1 6">Multi-pass membrane protein</topology>
    </subcellularLocation>
</comment>
<keyword evidence="3 6" id="KW-0812">Transmembrane</keyword>
<name>V4AYI1_LOTGI</name>
<reference evidence="7 8" key="1">
    <citation type="journal article" date="2013" name="Nature">
        <title>Insights into bilaterian evolution from three spiralian genomes.</title>
        <authorList>
            <person name="Simakov O."/>
            <person name="Marletaz F."/>
            <person name="Cho S.J."/>
            <person name="Edsinger-Gonzales E."/>
            <person name="Havlak P."/>
            <person name="Hellsten U."/>
            <person name="Kuo D.H."/>
            <person name="Larsson T."/>
            <person name="Lv J."/>
            <person name="Arendt D."/>
            <person name="Savage R."/>
            <person name="Osoegawa K."/>
            <person name="de Jong P."/>
            <person name="Grimwood J."/>
            <person name="Chapman J.A."/>
            <person name="Shapiro H."/>
            <person name="Aerts A."/>
            <person name="Otillar R.P."/>
            <person name="Terry A.Y."/>
            <person name="Boore J.L."/>
            <person name="Grigoriev I.V."/>
            <person name="Lindberg D.R."/>
            <person name="Seaver E.C."/>
            <person name="Weisblat D.A."/>
            <person name="Putnam N.H."/>
            <person name="Rokhsar D.S."/>
        </authorList>
    </citation>
    <scope>NUCLEOTIDE SEQUENCE [LARGE SCALE GENOMIC DNA]</scope>
</reference>
<dbReference type="EMBL" id="KB200149">
    <property type="protein sequence ID" value="ESP02668.1"/>
    <property type="molecule type" value="Genomic_DNA"/>
</dbReference>
<dbReference type="Pfam" id="PF00335">
    <property type="entry name" value="Tetraspanin"/>
    <property type="match status" value="1"/>
</dbReference>
<feature type="transmembrane region" description="Helical" evidence="6">
    <location>
        <begin position="62"/>
        <end position="83"/>
    </location>
</feature>
<feature type="transmembrane region" description="Helical" evidence="6">
    <location>
        <begin position="95"/>
        <end position="120"/>
    </location>
</feature>
<dbReference type="PIRSF" id="PIRSF002419">
    <property type="entry name" value="Tetraspanin"/>
    <property type="match status" value="1"/>
</dbReference>
<dbReference type="OrthoDB" id="6254918at2759"/>
<dbReference type="GeneID" id="20250593"/>
<evidence type="ECO:0000256" key="3">
    <source>
        <dbReference type="ARBA" id="ARBA00022692"/>
    </source>
</evidence>
<comment type="similarity">
    <text evidence="2 6">Belongs to the tetraspanin (TM4SF) family.</text>
</comment>
<dbReference type="InterPro" id="IPR008952">
    <property type="entry name" value="Tetraspanin_EC2_sf"/>
</dbReference>
<dbReference type="InterPro" id="IPR018503">
    <property type="entry name" value="Tetraspanin_CS"/>
</dbReference>
<evidence type="ECO:0000256" key="1">
    <source>
        <dbReference type="ARBA" id="ARBA00004141"/>
    </source>
</evidence>
<dbReference type="GO" id="GO:0016020">
    <property type="term" value="C:membrane"/>
    <property type="evidence" value="ECO:0007669"/>
    <property type="project" value="UniProtKB-SubCell"/>
</dbReference>
<dbReference type="PANTHER" id="PTHR19282">
    <property type="entry name" value="TETRASPANIN"/>
    <property type="match status" value="1"/>
</dbReference>
<feature type="transmembrane region" description="Helical" evidence="6">
    <location>
        <begin position="12"/>
        <end position="37"/>
    </location>
</feature>
<gene>
    <name evidence="7" type="ORF">LOTGIDRAFT_237893</name>
</gene>
<evidence type="ECO:0000313" key="8">
    <source>
        <dbReference type="Proteomes" id="UP000030746"/>
    </source>
</evidence>
<evidence type="ECO:0000313" key="7">
    <source>
        <dbReference type="EMBL" id="ESP02668.1"/>
    </source>
</evidence>
<evidence type="ECO:0000256" key="2">
    <source>
        <dbReference type="ARBA" id="ARBA00006840"/>
    </source>
</evidence>
<dbReference type="PROSITE" id="PS00421">
    <property type="entry name" value="TM4_1"/>
    <property type="match status" value="1"/>
</dbReference>
<protein>
    <recommendedName>
        <fullName evidence="6">Tetraspanin</fullName>
    </recommendedName>
</protein>
<dbReference type="InterPro" id="IPR000301">
    <property type="entry name" value="Tetraspanin_animals"/>
</dbReference>
<proteinExistence type="inferred from homology"/>
<dbReference type="AlphaFoldDB" id="V4AYI1"/>
<keyword evidence="8" id="KW-1185">Reference proteome</keyword>
<accession>V4AYI1</accession>
<dbReference type="PRINTS" id="PR00259">
    <property type="entry name" value="TMFOUR"/>
</dbReference>
<dbReference type="HOGENOM" id="CLU_055524_4_0_1"/>
<evidence type="ECO:0000256" key="5">
    <source>
        <dbReference type="ARBA" id="ARBA00023136"/>
    </source>
</evidence>
<dbReference type="KEGG" id="lgi:LOTGIDRAFT_237893"/>
<evidence type="ECO:0000256" key="4">
    <source>
        <dbReference type="ARBA" id="ARBA00022989"/>
    </source>
</evidence>
<keyword evidence="4 6" id="KW-1133">Transmembrane helix</keyword>
<sequence length="274" mass="31055">MLQGSGARCVKYTLYFLNVIFFIMGVASIGIGVFLLVDEEHMTNMVTFTISGDNPETSDPGLLFSICIIFIVIGALLVLLSFFGCLGTMKEIRCLLALYLGLLFMVFVVQIAVLALSIVFHMRVTETLESSLYSNLKLSYDNYYNTSDVFTRGFDYSMVYFECCGIRNYTEFQKRELVPKWSHFNSQLVPAHCCKLNKEAFYTERLMRLEESSCPTKLLASNIDTPCYDKILDWNTLRSTMLIAVAAVTLAFELIGMMLTCCLISCIKNIYNET</sequence>
<dbReference type="OMA" id="VFVNRSA"/>